<keyword evidence="3" id="KW-1185">Reference proteome</keyword>
<protein>
    <submittedName>
        <fullName evidence="2">Uncharacterized protein</fullName>
    </submittedName>
</protein>
<feature type="compositionally biased region" description="Low complexity" evidence="1">
    <location>
        <begin position="302"/>
        <end position="318"/>
    </location>
</feature>
<feature type="compositionally biased region" description="Polar residues" evidence="1">
    <location>
        <begin position="89"/>
        <end position="107"/>
    </location>
</feature>
<gene>
    <name evidence="2" type="ORF">LECACI_7A004228</name>
</gene>
<evidence type="ECO:0000313" key="3">
    <source>
        <dbReference type="Proteomes" id="UP001296104"/>
    </source>
</evidence>
<reference evidence="2" key="1">
    <citation type="submission" date="2023-11" db="EMBL/GenBank/DDBJ databases">
        <authorList>
            <person name="Alioto T."/>
            <person name="Alioto T."/>
            <person name="Gomez Garrido J."/>
        </authorList>
    </citation>
    <scope>NUCLEOTIDE SEQUENCE</scope>
</reference>
<feature type="region of interest" description="Disordered" evidence="1">
    <location>
        <begin position="1"/>
        <end position="126"/>
    </location>
</feature>
<dbReference type="AlphaFoldDB" id="A0AAI8YY49"/>
<feature type="compositionally biased region" description="Low complexity" evidence="1">
    <location>
        <begin position="217"/>
        <end position="227"/>
    </location>
</feature>
<sequence length="372" mass="39222">MLSALLQQQSSAAYNPSPQAFYGPVGGGFPASSSSSSPSPKQHSHHNSQSHQHQQQHQHAFPAQHVDAAAHYSQPHRSAGGSDGVRSPSAASGGNVMQQYQPPSANGTPYAGSGSGSGSSSVIAAGPQYHFPSAPYTHPVPAQAPSLAHQFVGQQQHHHDPRPSASPQLHLSPHAGQPHQREQQPTPPSKYPMAAPPLPHTPTSQPQSATSNNALASPQSPQSPGSQNREQQRINILFEINVTLLQEVNKLQAEGHGGAISPQQAMQLRSEGKPDKMASEEYIQCLRRVQANLSYLAPKASADASGGAAKPRPAGPAHMTPPPHMPHLLPKYEQLKELFPGWQGFDQRPPQSSSPGPNSANGMTAAPAQAQA</sequence>
<feature type="region of interest" description="Disordered" evidence="1">
    <location>
        <begin position="302"/>
        <end position="372"/>
    </location>
</feature>
<feature type="compositionally biased region" description="Polar residues" evidence="1">
    <location>
        <begin position="201"/>
        <end position="216"/>
    </location>
</feature>
<accession>A0AAI8YY49</accession>
<feature type="compositionally biased region" description="Low complexity" evidence="1">
    <location>
        <begin position="1"/>
        <end position="13"/>
    </location>
</feature>
<dbReference type="EMBL" id="CAVMBE010000022">
    <property type="protein sequence ID" value="CAK4003220.1"/>
    <property type="molecule type" value="Genomic_DNA"/>
</dbReference>
<feature type="compositionally biased region" description="Polar residues" evidence="1">
    <location>
        <begin position="349"/>
        <end position="362"/>
    </location>
</feature>
<evidence type="ECO:0000256" key="1">
    <source>
        <dbReference type="SAM" id="MobiDB-lite"/>
    </source>
</evidence>
<feature type="compositionally biased region" description="Pro residues" evidence="1">
    <location>
        <begin position="185"/>
        <end position="200"/>
    </location>
</feature>
<feature type="compositionally biased region" description="Low complexity" evidence="1">
    <location>
        <begin position="49"/>
        <end position="65"/>
    </location>
</feature>
<feature type="region of interest" description="Disordered" evidence="1">
    <location>
        <begin position="150"/>
        <end position="229"/>
    </location>
</feature>
<organism evidence="2 3">
    <name type="scientific">Lecanosticta acicola</name>
    <dbReference type="NCBI Taxonomy" id="111012"/>
    <lineage>
        <taxon>Eukaryota</taxon>
        <taxon>Fungi</taxon>
        <taxon>Dikarya</taxon>
        <taxon>Ascomycota</taxon>
        <taxon>Pezizomycotina</taxon>
        <taxon>Dothideomycetes</taxon>
        <taxon>Dothideomycetidae</taxon>
        <taxon>Mycosphaerellales</taxon>
        <taxon>Mycosphaerellaceae</taxon>
        <taxon>Lecanosticta</taxon>
    </lineage>
</organism>
<comment type="caution">
    <text evidence="2">The sequence shown here is derived from an EMBL/GenBank/DDBJ whole genome shotgun (WGS) entry which is preliminary data.</text>
</comment>
<proteinExistence type="predicted"/>
<feature type="compositionally biased region" description="Low complexity" evidence="1">
    <location>
        <begin position="30"/>
        <end position="41"/>
    </location>
</feature>
<dbReference type="Proteomes" id="UP001296104">
    <property type="component" value="Unassembled WGS sequence"/>
</dbReference>
<evidence type="ECO:0000313" key="2">
    <source>
        <dbReference type="EMBL" id="CAK4003220.1"/>
    </source>
</evidence>
<name>A0AAI8YY49_9PEZI</name>